<feature type="compositionally biased region" description="Polar residues" evidence="1">
    <location>
        <begin position="128"/>
        <end position="143"/>
    </location>
</feature>
<sequence length="143" mass="15863">MGLKLPNGLITPEEAKKLNQEFIKTRSKDLNKIVKEESGNPKKKDALSSWFSLEEIKNYLAYLESKAPDANGIRVYFGAYGKKPVETEKSNTSTVFFVPTRLVPGSYQNDDVAVGVNTDISDVDGLNFGQQSDPPSSEYPQEI</sequence>
<dbReference type="RefSeq" id="WP_115878485.1">
    <property type="nucleotide sequence ID" value="NZ_QTTQ01000009.1"/>
</dbReference>
<feature type="region of interest" description="Disordered" evidence="1">
    <location>
        <begin position="123"/>
        <end position="143"/>
    </location>
</feature>
<accession>A0A3D9S4Y8</accession>
<gene>
    <name evidence="2" type="ORF">BX611_0916</name>
</gene>
<comment type="caution">
    <text evidence="2">The sequence shown here is derived from an EMBL/GenBank/DDBJ whole genome shotgun (WGS) entry which is preliminary data.</text>
</comment>
<proteinExistence type="predicted"/>
<reference evidence="2 3" key="1">
    <citation type="submission" date="2018-08" db="EMBL/GenBank/DDBJ databases">
        <title>Genomic Encyclopedia of Type Strains, Phase III (KMG-III): the genomes of soil and plant-associated and newly described type strains.</title>
        <authorList>
            <person name="Whitman W."/>
        </authorList>
    </citation>
    <scope>NUCLEOTIDE SEQUENCE [LARGE SCALE GENOMIC DNA]</scope>
    <source>
        <strain evidence="2 3">325-5</strain>
    </source>
</reference>
<protein>
    <submittedName>
        <fullName evidence="2">Uncharacterized protein</fullName>
    </submittedName>
</protein>
<keyword evidence="3" id="KW-1185">Reference proteome</keyword>
<dbReference type="AlphaFoldDB" id="A0A3D9S4Y8"/>
<name>A0A3D9S4Y8_9FLAO</name>
<dbReference type="Proteomes" id="UP000256429">
    <property type="component" value="Unassembled WGS sequence"/>
</dbReference>
<organism evidence="2 3">
    <name type="scientific">Lutibacter oceani</name>
    <dbReference type="NCBI Taxonomy" id="1853311"/>
    <lineage>
        <taxon>Bacteria</taxon>
        <taxon>Pseudomonadati</taxon>
        <taxon>Bacteroidota</taxon>
        <taxon>Flavobacteriia</taxon>
        <taxon>Flavobacteriales</taxon>
        <taxon>Flavobacteriaceae</taxon>
        <taxon>Lutibacter</taxon>
    </lineage>
</organism>
<evidence type="ECO:0000313" key="2">
    <source>
        <dbReference type="EMBL" id="REE83622.1"/>
    </source>
</evidence>
<evidence type="ECO:0000256" key="1">
    <source>
        <dbReference type="SAM" id="MobiDB-lite"/>
    </source>
</evidence>
<dbReference type="OrthoDB" id="1440507at2"/>
<evidence type="ECO:0000313" key="3">
    <source>
        <dbReference type="Proteomes" id="UP000256429"/>
    </source>
</evidence>
<dbReference type="EMBL" id="QTTQ01000009">
    <property type="protein sequence ID" value="REE83622.1"/>
    <property type="molecule type" value="Genomic_DNA"/>
</dbReference>